<evidence type="ECO:0000259" key="4">
    <source>
        <dbReference type="PROSITE" id="PS01124"/>
    </source>
</evidence>
<dbReference type="InterPro" id="IPR009057">
    <property type="entry name" value="Homeodomain-like_sf"/>
</dbReference>
<feature type="domain" description="HTH araC/xylS-type" evidence="4">
    <location>
        <begin position="182"/>
        <end position="280"/>
    </location>
</feature>
<protein>
    <submittedName>
        <fullName evidence="5">AraC family transcriptional regulator</fullName>
    </submittedName>
</protein>
<keyword evidence="6" id="KW-1185">Reference proteome</keyword>
<keyword evidence="2" id="KW-0238">DNA-binding</keyword>
<keyword evidence="1" id="KW-0805">Transcription regulation</keyword>
<evidence type="ECO:0000256" key="1">
    <source>
        <dbReference type="ARBA" id="ARBA00023015"/>
    </source>
</evidence>
<comment type="caution">
    <text evidence="5">The sequence shown here is derived from an EMBL/GenBank/DDBJ whole genome shotgun (WGS) entry which is preliminary data.</text>
</comment>
<dbReference type="Proteomes" id="UP001310022">
    <property type="component" value="Unassembled WGS sequence"/>
</dbReference>
<evidence type="ECO:0000313" key="5">
    <source>
        <dbReference type="EMBL" id="GJM62452.1"/>
    </source>
</evidence>
<dbReference type="Pfam" id="PF12833">
    <property type="entry name" value="HTH_18"/>
    <property type="match status" value="1"/>
</dbReference>
<dbReference type="SMART" id="SM00342">
    <property type="entry name" value="HTH_ARAC"/>
    <property type="match status" value="1"/>
</dbReference>
<gene>
    <name evidence="5" type="ORF">PEDI_30040</name>
</gene>
<dbReference type="EMBL" id="BQKE01000002">
    <property type="protein sequence ID" value="GJM62452.1"/>
    <property type="molecule type" value="Genomic_DNA"/>
</dbReference>
<keyword evidence="3" id="KW-0804">Transcription</keyword>
<dbReference type="InterPro" id="IPR018060">
    <property type="entry name" value="HTH_AraC"/>
</dbReference>
<reference evidence="5 6" key="1">
    <citation type="submission" date="2021-12" db="EMBL/GenBank/DDBJ databases">
        <title>Genome sequencing of bacteria with rrn-lacking chromosome and rrn-plasmid.</title>
        <authorList>
            <person name="Anda M."/>
            <person name="Iwasaki W."/>
        </authorList>
    </citation>
    <scope>NUCLEOTIDE SEQUENCE [LARGE SCALE GENOMIC DNA]</scope>
    <source>
        <strain evidence="5 6">NBRC 15940</strain>
    </source>
</reference>
<evidence type="ECO:0000313" key="6">
    <source>
        <dbReference type="Proteomes" id="UP001310022"/>
    </source>
</evidence>
<dbReference type="Gene3D" id="1.10.10.60">
    <property type="entry name" value="Homeodomain-like"/>
    <property type="match status" value="2"/>
</dbReference>
<dbReference type="GO" id="GO:0043565">
    <property type="term" value="F:sequence-specific DNA binding"/>
    <property type="evidence" value="ECO:0007669"/>
    <property type="project" value="InterPro"/>
</dbReference>
<evidence type="ECO:0000256" key="3">
    <source>
        <dbReference type="ARBA" id="ARBA00023163"/>
    </source>
</evidence>
<sequence length="300" mass="34345">MKVYPEITPVTKSDLFVLQYHENADFDYPIHSHEEYELSLIINSGGDRFIGDSIDAFGEVDLVLLGPGIQHCWEPAADKLENVTVTTLQFGQEIFQNKLFDKKEFSQFVALRTHADRGIAFHGESVAPIVKALNQLKGLSGFPAVIGFMKLLDRMANAMDFDLLLSEGYSNSLDESKSRRINIAYEYVMKNFDKKILIGDVAASCNMSESAFSHFFKKCTNKSFTQFLTDVRLGQSYRLLLETKKNVAEICYECGFNNLSNFNRIFKKEKGMTPLAFRKYYEEKTFFEMKEDFWEQSSAS</sequence>
<dbReference type="SUPFAM" id="SSF46689">
    <property type="entry name" value="Homeodomain-like"/>
    <property type="match status" value="2"/>
</dbReference>
<organism evidence="5 6">
    <name type="scientific">Persicobacter diffluens</name>
    <dbReference type="NCBI Taxonomy" id="981"/>
    <lineage>
        <taxon>Bacteria</taxon>
        <taxon>Pseudomonadati</taxon>
        <taxon>Bacteroidota</taxon>
        <taxon>Cytophagia</taxon>
        <taxon>Cytophagales</taxon>
        <taxon>Persicobacteraceae</taxon>
        <taxon>Persicobacter</taxon>
    </lineage>
</organism>
<accession>A0AAN4VZR0</accession>
<dbReference type="InterPro" id="IPR020449">
    <property type="entry name" value="Tscrpt_reg_AraC-type_HTH"/>
</dbReference>
<dbReference type="PANTHER" id="PTHR43280:SF27">
    <property type="entry name" value="TRANSCRIPTIONAL REGULATOR MTLR"/>
    <property type="match status" value="1"/>
</dbReference>
<dbReference type="PRINTS" id="PR00032">
    <property type="entry name" value="HTHARAC"/>
</dbReference>
<dbReference type="GO" id="GO:0003700">
    <property type="term" value="F:DNA-binding transcription factor activity"/>
    <property type="evidence" value="ECO:0007669"/>
    <property type="project" value="InterPro"/>
</dbReference>
<evidence type="ECO:0000256" key="2">
    <source>
        <dbReference type="ARBA" id="ARBA00023125"/>
    </source>
</evidence>
<dbReference type="PANTHER" id="PTHR43280">
    <property type="entry name" value="ARAC-FAMILY TRANSCRIPTIONAL REGULATOR"/>
    <property type="match status" value="1"/>
</dbReference>
<dbReference type="RefSeq" id="WP_338237740.1">
    <property type="nucleotide sequence ID" value="NZ_BQKE01000002.1"/>
</dbReference>
<dbReference type="AlphaFoldDB" id="A0AAN4VZR0"/>
<proteinExistence type="predicted"/>
<dbReference type="PROSITE" id="PS01124">
    <property type="entry name" value="HTH_ARAC_FAMILY_2"/>
    <property type="match status" value="1"/>
</dbReference>
<name>A0AAN4VZR0_9BACT</name>